<dbReference type="AlphaFoldDB" id="A0A972VX13"/>
<dbReference type="Pfam" id="PF18319">
    <property type="entry name" value="Zn_ribbon_PriA"/>
    <property type="match status" value="1"/>
</dbReference>
<dbReference type="InterPro" id="IPR014001">
    <property type="entry name" value="Helicase_ATP-bd"/>
</dbReference>
<dbReference type="GO" id="GO:1990077">
    <property type="term" value="C:primosome complex"/>
    <property type="evidence" value="ECO:0007669"/>
    <property type="project" value="UniProtKB-UniRule"/>
</dbReference>
<dbReference type="SMART" id="SM00487">
    <property type="entry name" value="DEXDc"/>
    <property type="match status" value="1"/>
</dbReference>
<organism evidence="15 16">
    <name type="scientific">SAR86 cluster bacterium</name>
    <dbReference type="NCBI Taxonomy" id="2030880"/>
    <lineage>
        <taxon>Bacteria</taxon>
        <taxon>Pseudomonadati</taxon>
        <taxon>Pseudomonadota</taxon>
        <taxon>Gammaproteobacteria</taxon>
        <taxon>SAR86 cluster</taxon>
    </lineage>
</organism>
<dbReference type="NCBIfam" id="TIGR00595">
    <property type="entry name" value="priA"/>
    <property type="match status" value="1"/>
</dbReference>
<feature type="binding site" evidence="12">
    <location>
        <position position="482"/>
    </location>
    <ligand>
        <name>Zn(2+)</name>
        <dbReference type="ChEBI" id="CHEBI:29105"/>
        <label>2</label>
    </ligand>
</feature>
<dbReference type="Proteomes" id="UP000754644">
    <property type="component" value="Unassembled WGS sequence"/>
</dbReference>
<evidence type="ECO:0000259" key="13">
    <source>
        <dbReference type="PROSITE" id="PS51192"/>
    </source>
</evidence>
<sequence>MYIEIAVPTPLRQGFTYAIATAAGELDFGDGENDEGTPFSGTPLPGTPLPGTRFYIQFGRQKLVGIMLRTVSTPDLPAHKIRAVIRQLDATPVFPVSIVTLCRWAAEYYHHPVGEVFSSALPRLLRDGQPLETSERILTLGENPATIQRAPRQTALQSLLQANPDGLTLPQLAAAGFNAGTTKALVERGNASWSERTIKFTDFSPGVSVTHQPEIQLNAEQAHVVASINQGPTGTWLLDGITGSGKTEVYFRTIETVLEKGNQALVLVPEIGLTPQTVNRFRARFNLPIVVLHSGLSDRERLDGFRAASNGSAAIIIGTRSAIFTPMKNPGLIVIDEEHDASFKQQEGFRYSARDLAVMRGHLESIPVILGSATPSLETYQNVAAGKYRRLALTERAGGALPANYQVLGIRNEVLQDGFSARLIKLIGEHLSSNSQVLVFLNRRGFSPTLLCHECGWLAECRRCDARLTYHHTLRALLCHHCGIQDPVPSRCPTCQSTQLVPLGAGTQRIEGALQQLFPDQSIIRIDRDTTRKKGAFNDIMEQLGDQQPAILVGTQLLAKGHHFPNVTLVAIVDMDSGFYSADFKATERMGQLLLQVGGRAGREQKPGTVALQTHFPDQPILRTLIHEGYRVFAEQLLTERQVNDLPPFAHHTLLRAESSNKADAMQFLAGLQQQLKPNSAVSVLGPVPANMERRAGRFRAQLLFSASNRRDLHYSIEACLQLIDDNPPRRHVRWSLDVDPIDLF</sequence>
<feature type="binding site" evidence="12">
    <location>
        <position position="461"/>
    </location>
    <ligand>
        <name>Zn(2+)</name>
        <dbReference type="ChEBI" id="CHEBI:29105"/>
        <label>2</label>
    </ligand>
</feature>
<dbReference type="InterPro" id="IPR005259">
    <property type="entry name" value="PriA"/>
</dbReference>
<keyword evidence="10 12" id="KW-0413">Isomerase</keyword>
<keyword evidence="9 12" id="KW-0238">DNA-binding</keyword>
<dbReference type="InterPro" id="IPR041236">
    <property type="entry name" value="PriA_C"/>
</dbReference>
<evidence type="ECO:0000256" key="8">
    <source>
        <dbReference type="ARBA" id="ARBA00022840"/>
    </source>
</evidence>
<evidence type="ECO:0000256" key="11">
    <source>
        <dbReference type="ARBA" id="ARBA00048988"/>
    </source>
</evidence>
<dbReference type="GO" id="GO:0006270">
    <property type="term" value="P:DNA replication initiation"/>
    <property type="evidence" value="ECO:0007669"/>
    <property type="project" value="TreeGrafter"/>
</dbReference>
<feature type="binding site" evidence="12">
    <location>
        <position position="479"/>
    </location>
    <ligand>
        <name>Zn(2+)</name>
        <dbReference type="ChEBI" id="CHEBI:29105"/>
        <label>2</label>
    </ligand>
</feature>
<feature type="domain" description="Helicase C-terminal" evidence="14">
    <location>
        <begin position="487"/>
        <end position="647"/>
    </location>
</feature>
<dbReference type="GO" id="GO:0006310">
    <property type="term" value="P:DNA recombination"/>
    <property type="evidence" value="ECO:0007669"/>
    <property type="project" value="InterPro"/>
</dbReference>
<dbReference type="InterPro" id="IPR042115">
    <property type="entry name" value="PriA_3primeBD_sf"/>
</dbReference>
<comment type="similarity">
    <text evidence="12">Belongs to the helicase family. PriA subfamily.</text>
</comment>
<feature type="binding site" evidence="12">
    <location>
        <position position="492"/>
    </location>
    <ligand>
        <name>Zn(2+)</name>
        <dbReference type="ChEBI" id="CHEBI:29105"/>
        <label>1</label>
    </ligand>
</feature>
<dbReference type="PROSITE" id="PS51192">
    <property type="entry name" value="HELICASE_ATP_BIND_1"/>
    <property type="match status" value="1"/>
</dbReference>
<evidence type="ECO:0000259" key="14">
    <source>
        <dbReference type="PROSITE" id="PS51194"/>
    </source>
</evidence>
<dbReference type="NCBIfam" id="NF004065">
    <property type="entry name" value="PRK05580.1-1"/>
    <property type="match status" value="1"/>
</dbReference>
<dbReference type="GO" id="GO:0005524">
    <property type="term" value="F:ATP binding"/>
    <property type="evidence" value="ECO:0007669"/>
    <property type="project" value="UniProtKB-UniRule"/>
</dbReference>
<evidence type="ECO:0000256" key="2">
    <source>
        <dbReference type="ARBA" id="ARBA00022705"/>
    </source>
</evidence>
<feature type="binding site" evidence="12">
    <location>
        <position position="495"/>
    </location>
    <ligand>
        <name>Zn(2+)</name>
        <dbReference type="ChEBI" id="CHEBI:29105"/>
        <label>1</label>
    </ligand>
</feature>
<keyword evidence="4 12" id="KW-0547">Nucleotide-binding</keyword>
<dbReference type="HAMAP" id="MF_00983">
    <property type="entry name" value="PriA"/>
    <property type="match status" value="1"/>
</dbReference>
<feature type="domain" description="Helicase ATP-binding" evidence="13">
    <location>
        <begin position="237"/>
        <end position="393"/>
    </location>
</feature>
<proteinExistence type="inferred from homology"/>
<dbReference type="FunFam" id="3.40.50.300:FF:000489">
    <property type="entry name" value="Primosome assembly protein PriA"/>
    <property type="match status" value="1"/>
</dbReference>
<dbReference type="GO" id="GO:0016787">
    <property type="term" value="F:hydrolase activity"/>
    <property type="evidence" value="ECO:0007669"/>
    <property type="project" value="UniProtKB-KW"/>
</dbReference>
<evidence type="ECO:0000256" key="3">
    <source>
        <dbReference type="ARBA" id="ARBA00022723"/>
    </source>
</evidence>
<evidence type="ECO:0000256" key="10">
    <source>
        <dbReference type="ARBA" id="ARBA00023235"/>
    </source>
</evidence>
<dbReference type="SUPFAM" id="SSF52540">
    <property type="entry name" value="P-loop containing nucleoside triphosphate hydrolases"/>
    <property type="match status" value="2"/>
</dbReference>
<gene>
    <name evidence="12" type="primary">priA</name>
    <name evidence="15" type="ORF">HQ497_07315</name>
</gene>
<accession>A0A972VX13</accession>
<dbReference type="EC" id="5.6.2.4" evidence="12"/>
<dbReference type="PANTHER" id="PTHR30580:SF0">
    <property type="entry name" value="PRIMOSOMAL PROTEIN N"/>
    <property type="match status" value="1"/>
</dbReference>
<dbReference type="EMBL" id="JABMOJ010000272">
    <property type="protein sequence ID" value="NQV65156.1"/>
    <property type="molecule type" value="Genomic_DNA"/>
</dbReference>
<comment type="caution">
    <text evidence="15">The sequence shown here is derived from an EMBL/GenBank/DDBJ whole genome shotgun (WGS) entry which is preliminary data.</text>
</comment>
<dbReference type="PROSITE" id="PS51194">
    <property type="entry name" value="HELICASE_CTER"/>
    <property type="match status" value="1"/>
</dbReference>
<dbReference type="GO" id="GO:0003677">
    <property type="term" value="F:DNA binding"/>
    <property type="evidence" value="ECO:0007669"/>
    <property type="project" value="UniProtKB-UniRule"/>
</dbReference>
<dbReference type="Pfam" id="PF00270">
    <property type="entry name" value="DEAD"/>
    <property type="match status" value="1"/>
</dbReference>
<dbReference type="InterPro" id="IPR001650">
    <property type="entry name" value="Helicase_C-like"/>
</dbReference>
<keyword evidence="3 12" id="KW-0479">Metal-binding</keyword>
<keyword evidence="2 12" id="KW-0235">DNA replication</keyword>
<feature type="binding site" evidence="12">
    <location>
        <position position="464"/>
    </location>
    <ligand>
        <name>Zn(2+)</name>
        <dbReference type="ChEBI" id="CHEBI:29105"/>
        <label>2</label>
    </ligand>
</feature>
<dbReference type="NCBIfam" id="NF004067">
    <property type="entry name" value="PRK05580.1-4"/>
    <property type="match status" value="1"/>
</dbReference>
<dbReference type="InterPro" id="IPR041222">
    <property type="entry name" value="PriA_3primeBD"/>
</dbReference>
<evidence type="ECO:0000313" key="16">
    <source>
        <dbReference type="Proteomes" id="UP000754644"/>
    </source>
</evidence>
<dbReference type="PANTHER" id="PTHR30580">
    <property type="entry name" value="PRIMOSOMAL PROTEIN N"/>
    <property type="match status" value="1"/>
</dbReference>
<keyword evidence="6 12" id="KW-0347">Helicase</keyword>
<dbReference type="GO" id="GO:0006269">
    <property type="term" value="P:DNA replication, synthesis of primer"/>
    <property type="evidence" value="ECO:0007669"/>
    <property type="project" value="UniProtKB-KW"/>
</dbReference>
<name>A0A972VX13_9GAMM</name>
<reference evidence="15" key="1">
    <citation type="submission" date="2020-05" db="EMBL/GenBank/DDBJ databases">
        <title>Sulfur intermediates as new biogeochemical hubs in an aquatic model microbial ecosystem.</title>
        <authorList>
            <person name="Vigneron A."/>
        </authorList>
    </citation>
    <scope>NUCLEOTIDE SEQUENCE</scope>
    <source>
        <strain evidence="15">Bin.250</strain>
    </source>
</reference>
<dbReference type="Pfam" id="PF17764">
    <property type="entry name" value="PriA_3primeBD"/>
    <property type="match status" value="1"/>
</dbReference>
<evidence type="ECO:0000256" key="12">
    <source>
        <dbReference type="HAMAP-Rule" id="MF_00983"/>
    </source>
</evidence>
<evidence type="ECO:0000256" key="7">
    <source>
        <dbReference type="ARBA" id="ARBA00022833"/>
    </source>
</evidence>
<evidence type="ECO:0000313" key="15">
    <source>
        <dbReference type="EMBL" id="NQV65156.1"/>
    </source>
</evidence>
<dbReference type="GO" id="GO:0008270">
    <property type="term" value="F:zinc ion binding"/>
    <property type="evidence" value="ECO:0007669"/>
    <property type="project" value="UniProtKB-UniRule"/>
</dbReference>
<evidence type="ECO:0000256" key="9">
    <source>
        <dbReference type="ARBA" id="ARBA00023125"/>
    </source>
</evidence>
<dbReference type="Gene3D" id="3.40.50.300">
    <property type="entry name" value="P-loop containing nucleotide triphosphate hydrolases"/>
    <property type="match status" value="2"/>
</dbReference>
<protein>
    <recommendedName>
        <fullName evidence="12">Replication restart protein PriA</fullName>
    </recommendedName>
    <alternativeName>
        <fullName evidence="12">ATP-dependent DNA helicase PriA</fullName>
        <ecNumber evidence="12">5.6.2.4</ecNumber>
    </alternativeName>
    <alternativeName>
        <fullName evidence="12">DNA 3'-5' helicase PriA</fullName>
    </alternativeName>
</protein>
<comment type="catalytic activity">
    <reaction evidence="12">
        <text>Couples ATP hydrolysis with the unwinding of duplex DNA by translocating in the 3'-5' direction.</text>
        <dbReference type="EC" id="5.6.2.4"/>
    </reaction>
</comment>
<evidence type="ECO:0000256" key="5">
    <source>
        <dbReference type="ARBA" id="ARBA00022801"/>
    </source>
</evidence>
<dbReference type="SMART" id="SM00490">
    <property type="entry name" value="HELICc"/>
    <property type="match status" value="1"/>
</dbReference>
<dbReference type="InterPro" id="IPR027417">
    <property type="entry name" value="P-loop_NTPase"/>
</dbReference>
<dbReference type="CDD" id="cd17929">
    <property type="entry name" value="DEXHc_priA"/>
    <property type="match status" value="1"/>
</dbReference>
<keyword evidence="8 12" id="KW-0067">ATP-binding</keyword>
<dbReference type="GO" id="GO:0043138">
    <property type="term" value="F:3'-5' DNA helicase activity"/>
    <property type="evidence" value="ECO:0007669"/>
    <property type="project" value="UniProtKB-EC"/>
</dbReference>
<dbReference type="GO" id="GO:0006302">
    <property type="term" value="P:double-strand break repair"/>
    <property type="evidence" value="ECO:0007669"/>
    <property type="project" value="InterPro"/>
</dbReference>
<dbReference type="InterPro" id="IPR040498">
    <property type="entry name" value="PriA_CRR"/>
</dbReference>
<comment type="cofactor">
    <cofactor evidence="12">
        <name>Zn(2+)</name>
        <dbReference type="ChEBI" id="CHEBI:29105"/>
    </cofactor>
    <text evidence="12">Binds 2 zinc ions per subunit.</text>
</comment>
<comment type="catalytic activity">
    <reaction evidence="11 12">
        <text>ATP + H2O = ADP + phosphate + H(+)</text>
        <dbReference type="Rhea" id="RHEA:13065"/>
        <dbReference type="ChEBI" id="CHEBI:15377"/>
        <dbReference type="ChEBI" id="CHEBI:15378"/>
        <dbReference type="ChEBI" id="CHEBI:30616"/>
        <dbReference type="ChEBI" id="CHEBI:43474"/>
        <dbReference type="ChEBI" id="CHEBI:456216"/>
        <dbReference type="EC" id="5.6.2.4"/>
    </reaction>
</comment>
<evidence type="ECO:0000256" key="1">
    <source>
        <dbReference type="ARBA" id="ARBA00022515"/>
    </source>
</evidence>
<comment type="function">
    <text evidence="12">Initiates the restart of stalled replication forks, which reloads the replicative helicase on sites other than the origin of replication. Recognizes and binds to abandoned replication forks and remodels them to uncover a helicase loading site. Promotes assembly of the primosome at these replication forks.</text>
</comment>
<feature type="binding site" evidence="12">
    <location>
        <position position="452"/>
    </location>
    <ligand>
        <name>Zn(2+)</name>
        <dbReference type="ChEBI" id="CHEBI:29105"/>
        <label>1</label>
    </ligand>
</feature>
<dbReference type="InterPro" id="IPR011545">
    <property type="entry name" value="DEAD/DEAH_box_helicase_dom"/>
</dbReference>
<feature type="binding site" evidence="12">
    <location>
        <position position="455"/>
    </location>
    <ligand>
        <name>Zn(2+)</name>
        <dbReference type="ChEBI" id="CHEBI:29105"/>
        <label>1</label>
    </ligand>
</feature>
<keyword evidence="5 12" id="KW-0378">Hydrolase</keyword>
<keyword evidence="1 12" id="KW-0639">Primosome</keyword>
<dbReference type="Pfam" id="PF00271">
    <property type="entry name" value="Helicase_C"/>
    <property type="match status" value="1"/>
</dbReference>
<evidence type="ECO:0000256" key="4">
    <source>
        <dbReference type="ARBA" id="ARBA00022741"/>
    </source>
</evidence>
<comment type="subunit">
    <text evidence="12">Component of the replication restart primosome.</text>
</comment>
<evidence type="ECO:0000256" key="6">
    <source>
        <dbReference type="ARBA" id="ARBA00022806"/>
    </source>
</evidence>
<dbReference type="CDD" id="cd18804">
    <property type="entry name" value="SF2_C_priA"/>
    <property type="match status" value="1"/>
</dbReference>
<dbReference type="Pfam" id="PF18074">
    <property type="entry name" value="PriA_C"/>
    <property type="match status" value="1"/>
</dbReference>
<dbReference type="Gene3D" id="3.40.1440.60">
    <property type="entry name" value="PriA, 3(prime) DNA-binding domain"/>
    <property type="match status" value="1"/>
</dbReference>
<keyword evidence="7 12" id="KW-0862">Zinc</keyword>